<dbReference type="PROSITE" id="PS51866">
    <property type="entry name" value="MOP"/>
    <property type="match status" value="1"/>
</dbReference>
<keyword evidence="1" id="KW-0813">Transport</keyword>
<dbReference type="Pfam" id="PF03459">
    <property type="entry name" value="TOBE"/>
    <property type="match status" value="1"/>
</dbReference>
<keyword evidence="5" id="KW-0547">Nucleotide-binding</keyword>
<keyword evidence="13" id="KW-1185">Reference proteome</keyword>
<evidence type="ECO:0000313" key="12">
    <source>
        <dbReference type="EMBL" id="MBP0464052.1"/>
    </source>
</evidence>
<dbReference type="PANTHER" id="PTHR43514">
    <property type="entry name" value="ABC TRANSPORTER I FAMILY MEMBER 10"/>
    <property type="match status" value="1"/>
</dbReference>
<dbReference type="InterPro" id="IPR003439">
    <property type="entry name" value="ABC_transporter-like_ATP-bd"/>
</dbReference>
<keyword evidence="3 9" id="KW-0500">Molybdenum</keyword>
<dbReference type="PROSITE" id="PS00211">
    <property type="entry name" value="ABC_TRANSPORTER_1"/>
    <property type="match status" value="1"/>
</dbReference>
<sequence>MIEVALRHRFGTGGFALNAAFSVPATGVTALFGASGCGKSTVIAAIAGLLRPREGRVAIGERLLLDTASRICLPPEARRCGVVFQDARLFPHMSVATNLRYGLRRAPTGEQGPGFGEVVELLGLAPLLDRRPGALSGGERQRVALGRALLARPRLLLMDEPLAALDAPRRAEVLPFLARLCGAARLPILYVTHALDEVDALADHLVLMEAGRVVAHGAVEEISARTDLPLLSARRDAGVLLPCTVEHVTEGVAVLGFAGGTLRTAAHVGPPGTRLRMRLRARDVAVATEEPRGLSTSNILPVTLAAILDAPEPAEAFLRLAAGPSLLLARVTRESAQRLALREGMPLWALVKAVTIDHRGGPPA</sequence>
<evidence type="ECO:0000256" key="5">
    <source>
        <dbReference type="ARBA" id="ARBA00022741"/>
    </source>
</evidence>
<evidence type="ECO:0000256" key="2">
    <source>
        <dbReference type="ARBA" id="ARBA00022475"/>
    </source>
</evidence>
<keyword evidence="4" id="KW-0997">Cell inner membrane</keyword>
<organism evidence="12 13">
    <name type="scientific">Roseomonas nitratireducens</name>
    <dbReference type="NCBI Taxonomy" id="2820810"/>
    <lineage>
        <taxon>Bacteria</taxon>
        <taxon>Pseudomonadati</taxon>
        <taxon>Pseudomonadota</taxon>
        <taxon>Alphaproteobacteria</taxon>
        <taxon>Acetobacterales</taxon>
        <taxon>Roseomonadaceae</taxon>
        <taxon>Roseomonas</taxon>
    </lineage>
</organism>
<evidence type="ECO:0000256" key="9">
    <source>
        <dbReference type="PROSITE-ProRule" id="PRU01213"/>
    </source>
</evidence>
<evidence type="ECO:0000256" key="7">
    <source>
        <dbReference type="ARBA" id="ARBA00022967"/>
    </source>
</evidence>
<dbReference type="SUPFAM" id="SSF50331">
    <property type="entry name" value="MOP-like"/>
    <property type="match status" value="1"/>
</dbReference>
<dbReference type="InterPro" id="IPR005116">
    <property type="entry name" value="Transp-assoc_OB_typ1"/>
</dbReference>
<dbReference type="InterPro" id="IPR050334">
    <property type="entry name" value="Molybdenum_import_ModC"/>
</dbReference>
<dbReference type="InterPro" id="IPR027417">
    <property type="entry name" value="P-loop_NTPase"/>
</dbReference>
<name>A0ABS4AU37_9PROT</name>
<evidence type="ECO:0000259" key="11">
    <source>
        <dbReference type="PROSITE" id="PS51866"/>
    </source>
</evidence>
<protein>
    <submittedName>
        <fullName evidence="12">Molybdenum ABC transporter ATP-binding protein</fullName>
    </submittedName>
</protein>
<dbReference type="PANTHER" id="PTHR43514:SF10">
    <property type="entry name" value="MOLYBDENUM IMPORT ATP-BINDING PROTEIN MODC 2"/>
    <property type="match status" value="1"/>
</dbReference>
<dbReference type="Gene3D" id="2.40.50.100">
    <property type="match status" value="1"/>
</dbReference>
<dbReference type="Proteomes" id="UP000680815">
    <property type="component" value="Unassembled WGS sequence"/>
</dbReference>
<dbReference type="InterPro" id="IPR004606">
    <property type="entry name" value="Mop_domain"/>
</dbReference>
<dbReference type="InterPro" id="IPR017871">
    <property type="entry name" value="ABC_transporter-like_CS"/>
</dbReference>
<dbReference type="GO" id="GO:0005524">
    <property type="term" value="F:ATP binding"/>
    <property type="evidence" value="ECO:0007669"/>
    <property type="project" value="UniProtKB-KW"/>
</dbReference>
<dbReference type="PROSITE" id="PS50893">
    <property type="entry name" value="ABC_TRANSPORTER_2"/>
    <property type="match status" value="1"/>
</dbReference>
<feature type="domain" description="Mop" evidence="11">
    <location>
        <begin position="293"/>
        <end position="360"/>
    </location>
</feature>
<dbReference type="Pfam" id="PF00005">
    <property type="entry name" value="ABC_tran"/>
    <property type="match status" value="1"/>
</dbReference>
<evidence type="ECO:0000256" key="8">
    <source>
        <dbReference type="ARBA" id="ARBA00023136"/>
    </source>
</evidence>
<evidence type="ECO:0000256" key="3">
    <source>
        <dbReference type="ARBA" id="ARBA00022505"/>
    </source>
</evidence>
<keyword evidence="7" id="KW-1278">Translocase</keyword>
<feature type="domain" description="ABC transporter" evidence="10">
    <location>
        <begin position="1"/>
        <end position="235"/>
    </location>
</feature>
<dbReference type="InterPro" id="IPR011868">
    <property type="entry name" value="ModC_ABC_ATP-bd"/>
</dbReference>
<dbReference type="EMBL" id="JAGIYZ010000007">
    <property type="protein sequence ID" value="MBP0464052.1"/>
    <property type="molecule type" value="Genomic_DNA"/>
</dbReference>
<dbReference type="InterPro" id="IPR003593">
    <property type="entry name" value="AAA+_ATPase"/>
</dbReference>
<dbReference type="InterPro" id="IPR013283">
    <property type="entry name" value="RLI1"/>
</dbReference>
<dbReference type="NCBIfam" id="TIGR02142">
    <property type="entry name" value="modC_ABC"/>
    <property type="match status" value="1"/>
</dbReference>
<dbReference type="SUPFAM" id="SSF52540">
    <property type="entry name" value="P-loop containing nucleoside triphosphate hydrolases"/>
    <property type="match status" value="1"/>
</dbReference>
<evidence type="ECO:0000256" key="1">
    <source>
        <dbReference type="ARBA" id="ARBA00022448"/>
    </source>
</evidence>
<keyword evidence="8" id="KW-0472">Membrane</keyword>
<dbReference type="SMART" id="SM00382">
    <property type="entry name" value="AAA"/>
    <property type="match status" value="1"/>
</dbReference>
<dbReference type="Gene3D" id="3.40.50.300">
    <property type="entry name" value="P-loop containing nucleotide triphosphate hydrolases"/>
    <property type="match status" value="1"/>
</dbReference>
<reference evidence="12 13" key="1">
    <citation type="submission" date="2021-03" db="EMBL/GenBank/DDBJ databases">
        <authorList>
            <person name="So Y."/>
        </authorList>
    </citation>
    <scope>NUCLEOTIDE SEQUENCE [LARGE SCALE GENOMIC DNA]</scope>
    <source>
        <strain evidence="12 13">PWR1</strain>
    </source>
</reference>
<keyword evidence="6 12" id="KW-0067">ATP-binding</keyword>
<evidence type="ECO:0000313" key="13">
    <source>
        <dbReference type="Proteomes" id="UP000680815"/>
    </source>
</evidence>
<dbReference type="PRINTS" id="PR01868">
    <property type="entry name" value="ABCEFAMILY"/>
</dbReference>
<gene>
    <name evidence="12" type="primary">modC</name>
    <name evidence="12" type="ORF">J5Y09_09030</name>
</gene>
<keyword evidence="2" id="KW-1003">Cell membrane</keyword>
<proteinExistence type="predicted"/>
<evidence type="ECO:0000256" key="6">
    <source>
        <dbReference type="ARBA" id="ARBA00022840"/>
    </source>
</evidence>
<evidence type="ECO:0000259" key="10">
    <source>
        <dbReference type="PROSITE" id="PS50893"/>
    </source>
</evidence>
<comment type="caution">
    <text evidence="12">The sequence shown here is derived from an EMBL/GenBank/DDBJ whole genome shotgun (WGS) entry which is preliminary data.</text>
</comment>
<accession>A0ABS4AU37</accession>
<dbReference type="RefSeq" id="WP_209351430.1">
    <property type="nucleotide sequence ID" value="NZ_JAGIYZ010000007.1"/>
</dbReference>
<dbReference type="InterPro" id="IPR008995">
    <property type="entry name" value="Mo/tungstate-bd_C_term_dom"/>
</dbReference>
<evidence type="ECO:0000256" key="4">
    <source>
        <dbReference type="ARBA" id="ARBA00022519"/>
    </source>
</evidence>